<keyword evidence="5 6" id="KW-0560">Oxidoreductase</keyword>
<evidence type="ECO:0000256" key="5">
    <source>
        <dbReference type="ARBA" id="ARBA00023002"/>
    </source>
</evidence>
<proteinExistence type="inferred from homology"/>
<reference evidence="10 11" key="1">
    <citation type="submission" date="2019-10" db="EMBL/GenBank/DDBJ databases">
        <title>Actinomadura rubteroloni sp. nov. and Actinomadura macrotermitis sp. nov., isolated from the gut of fungus growing-termite Macrotermes natalensis.</title>
        <authorList>
            <person name="Benndorf R."/>
            <person name="Martin K."/>
            <person name="Kuefner M."/>
            <person name="De Beer W."/>
            <person name="Kaster A.-K."/>
            <person name="Vollmers J."/>
            <person name="Poulsen M."/>
            <person name="Beemelmanns C."/>
        </authorList>
    </citation>
    <scope>NUCLEOTIDE SEQUENCE [LARGE SCALE GENOMIC DNA]</scope>
    <source>
        <strain evidence="10 11">RB68</strain>
    </source>
</reference>
<comment type="similarity">
    <text evidence="2 6">Belongs to the acyl-CoA dehydrogenase family.</text>
</comment>
<dbReference type="GO" id="GO:0033539">
    <property type="term" value="P:fatty acid beta-oxidation using acyl-CoA dehydrogenase"/>
    <property type="evidence" value="ECO:0007669"/>
    <property type="project" value="TreeGrafter"/>
</dbReference>
<evidence type="ECO:0000259" key="9">
    <source>
        <dbReference type="Pfam" id="PF02771"/>
    </source>
</evidence>
<dbReference type="InterPro" id="IPR046373">
    <property type="entry name" value="Acyl-CoA_Oxase/DH_mid-dom_sf"/>
</dbReference>
<dbReference type="InterPro" id="IPR036250">
    <property type="entry name" value="AcylCo_DH-like_C"/>
</dbReference>
<dbReference type="OrthoDB" id="2769798at2"/>
<dbReference type="InterPro" id="IPR009075">
    <property type="entry name" value="AcylCo_DH/oxidase_C"/>
</dbReference>
<dbReference type="InterPro" id="IPR006091">
    <property type="entry name" value="Acyl-CoA_Oxase/DH_mid-dom"/>
</dbReference>
<dbReference type="FunFam" id="1.20.140.10:FF:000001">
    <property type="entry name" value="Acyl-CoA dehydrogenase"/>
    <property type="match status" value="1"/>
</dbReference>
<evidence type="ECO:0000256" key="1">
    <source>
        <dbReference type="ARBA" id="ARBA00001974"/>
    </source>
</evidence>
<dbReference type="InterPro" id="IPR006089">
    <property type="entry name" value="Acyl-CoA_DH_CS"/>
</dbReference>
<evidence type="ECO:0000313" key="11">
    <source>
        <dbReference type="Proteomes" id="UP000487268"/>
    </source>
</evidence>
<sequence>MSLWNTPERTALRALVRDFTTREIVPFLPEWERAGELPRELHAKAAAAGLLGAGFPEEAGGSGGDPIDALIVAEELIQAGGSGGVVASLFTHGIALPHLVAAGDKELVERFARPTLAGEKIGALGVTEPDTGSDVAGIRTTAVRDGDSYIVNGAKMFITSGVRADFVTTAVRTGEPGFGGISLLVVEKGTPGFTVSRALDKMGWLCSDTAELSFSDVRVPAANLVGAENSGFLQIVQNFVTERLSLAVQAYATAQRCLDLTLDWVRERETFGRPLSSRQLVRHKIAEMARQVDVARSYTRTVAERYIAGEDVLTETAYAKNTAVYAVEHVVHEAVQLHGGMGYMRETEVERHYRDARILGIGGGTNEIMNEIIAKRLGL</sequence>
<name>A0A7K0C9X3_9ACTN</name>
<dbReference type="Gene3D" id="2.40.110.10">
    <property type="entry name" value="Butyryl-CoA Dehydrogenase, subunit A, domain 2"/>
    <property type="match status" value="1"/>
</dbReference>
<dbReference type="InterPro" id="IPR009100">
    <property type="entry name" value="AcylCoA_DH/oxidase_NM_dom_sf"/>
</dbReference>
<evidence type="ECO:0000313" key="10">
    <source>
        <dbReference type="EMBL" id="MQY09564.1"/>
    </source>
</evidence>
<feature type="domain" description="Acyl-CoA oxidase/dehydrogenase middle" evidence="8">
    <location>
        <begin position="123"/>
        <end position="217"/>
    </location>
</feature>
<accession>A0A7K0C9X3</accession>
<dbReference type="Gene3D" id="1.10.540.10">
    <property type="entry name" value="Acyl-CoA dehydrogenase/oxidase, N-terminal domain"/>
    <property type="match status" value="1"/>
</dbReference>
<evidence type="ECO:0000256" key="6">
    <source>
        <dbReference type="RuleBase" id="RU362125"/>
    </source>
</evidence>
<evidence type="ECO:0000256" key="2">
    <source>
        <dbReference type="ARBA" id="ARBA00009347"/>
    </source>
</evidence>
<dbReference type="GO" id="GO:0050660">
    <property type="term" value="F:flavin adenine dinucleotide binding"/>
    <property type="evidence" value="ECO:0007669"/>
    <property type="project" value="InterPro"/>
</dbReference>
<keyword evidence="11" id="KW-1185">Reference proteome</keyword>
<gene>
    <name evidence="10" type="primary">mmgC_8</name>
    <name evidence="10" type="ORF">ACRB68_76900</name>
</gene>
<dbReference type="RefSeq" id="WP_153541564.1">
    <property type="nucleotide sequence ID" value="NZ_WEGH01000006.1"/>
</dbReference>
<evidence type="ECO:0000256" key="3">
    <source>
        <dbReference type="ARBA" id="ARBA00022630"/>
    </source>
</evidence>
<dbReference type="Pfam" id="PF00441">
    <property type="entry name" value="Acyl-CoA_dh_1"/>
    <property type="match status" value="1"/>
</dbReference>
<dbReference type="Gene3D" id="1.20.140.10">
    <property type="entry name" value="Butyryl-CoA Dehydrogenase, subunit A, domain 3"/>
    <property type="match status" value="1"/>
</dbReference>
<protein>
    <submittedName>
        <fullName evidence="10">Acyl-CoA dehydrogenase</fullName>
        <ecNumber evidence="10">1.3.99.-</ecNumber>
    </submittedName>
</protein>
<dbReference type="GO" id="GO:0005737">
    <property type="term" value="C:cytoplasm"/>
    <property type="evidence" value="ECO:0007669"/>
    <property type="project" value="TreeGrafter"/>
</dbReference>
<dbReference type="EMBL" id="WEGH01000006">
    <property type="protein sequence ID" value="MQY09564.1"/>
    <property type="molecule type" value="Genomic_DNA"/>
</dbReference>
<feature type="domain" description="Acyl-CoA dehydrogenase/oxidase C-terminal" evidence="7">
    <location>
        <begin position="229"/>
        <end position="377"/>
    </location>
</feature>
<dbReference type="InterPro" id="IPR037069">
    <property type="entry name" value="AcylCoA_DH/ox_N_sf"/>
</dbReference>
<dbReference type="Pfam" id="PF02771">
    <property type="entry name" value="Acyl-CoA_dh_N"/>
    <property type="match status" value="1"/>
</dbReference>
<comment type="caution">
    <text evidence="10">The sequence shown here is derived from an EMBL/GenBank/DDBJ whole genome shotgun (WGS) entry which is preliminary data.</text>
</comment>
<dbReference type="InterPro" id="IPR013786">
    <property type="entry name" value="AcylCoA_DH/ox_N"/>
</dbReference>
<dbReference type="Pfam" id="PF02770">
    <property type="entry name" value="Acyl-CoA_dh_M"/>
    <property type="match status" value="1"/>
</dbReference>
<keyword evidence="3 6" id="KW-0285">Flavoprotein</keyword>
<dbReference type="InterPro" id="IPR050741">
    <property type="entry name" value="Acyl-CoA_dehydrogenase"/>
</dbReference>
<dbReference type="PANTHER" id="PTHR48083">
    <property type="entry name" value="MEDIUM-CHAIN SPECIFIC ACYL-COA DEHYDROGENASE, MITOCHONDRIAL-RELATED"/>
    <property type="match status" value="1"/>
</dbReference>
<dbReference type="EC" id="1.3.99.-" evidence="10"/>
<dbReference type="AlphaFoldDB" id="A0A7K0C9X3"/>
<evidence type="ECO:0000256" key="4">
    <source>
        <dbReference type="ARBA" id="ARBA00022827"/>
    </source>
</evidence>
<dbReference type="SUPFAM" id="SSF47203">
    <property type="entry name" value="Acyl-CoA dehydrogenase C-terminal domain-like"/>
    <property type="match status" value="1"/>
</dbReference>
<dbReference type="Proteomes" id="UP000487268">
    <property type="component" value="Unassembled WGS sequence"/>
</dbReference>
<keyword evidence="4 6" id="KW-0274">FAD</keyword>
<evidence type="ECO:0000259" key="7">
    <source>
        <dbReference type="Pfam" id="PF00441"/>
    </source>
</evidence>
<organism evidence="10 11">
    <name type="scientific">Actinomadura macrotermitis</name>
    <dbReference type="NCBI Taxonomy" id="2585200"/>
    <lineage>
        <taxon>Bacteria</taxon>
        <taxon>Bacillati</taxon>
        <taxon>Actinomycetota</taxon>
        <taxon>Actinomycetes</taxon>
        <taxon>Streptosporangiales</taxon>
        <taxon>Thermomonosporaceae</taxon>
        <taxon>Actinomadura</taxon>
    </lineage>
</organism>
<dbReference type="FunFam" id="2.40.110.10:FF:000002">
    <property type="entry name" value="Acyl-CoA dehydrogenase fadE12"/>
    <property type="match status" value="1"/>
</dbReference>
<dbReference type="PANTHER" id="PTHR48083:SF28">
    <property type="entry name" value="ACYL-COA DEHYDROGENASE FAMILY PROTEIN (AFU_ORTHOLOGUE AFUA_6G10880)-RELATED"/>
    <property type="match status" value="1"/>
</dbReference>
<dbReference type="GO" id="GO:0003995">
    <property type="term" value="F:acyl-CoA dehydrogenase activity"/>
    <property type="evidence" value="ECO:0007669"/>
    <property type="project" value="InterPro"/>
</dbReference>
<feature type="domain" description="Acyl-CoA dehydrogenase/oxidase N-terminal" evidence="9">
    <location>
        <begin position="6"/>
        <end position="119"/>
    </location>
</feature>
<evidence type="ECO:0000259" key="8">
    <source>
        <dbReference type="Pfam" id="PF02770"/>
    </source>
</evidence>
<dbReference type="SUPFAM" id="SSF56645">
    <property type="entry name" value="Acyl-CoA dehydrogenase NM domain-like"/>
    <property type="match status" value="1"/>
</dbReference>
<comment type="cofactor">
    <cofactor evidence="1 6">
        <name>FAD</name>
        <dbReference type="ChEBI" id="CHEBI:57692"/>
    </cofactor>
</comment>
<dbReference type="PROSITE" id="PS00073">
    <property type="entry name" value="ACYL_COA_DH_2"/>
    <property type="match status" value="1"/>
</dbReference>